<proteinExistence type="predicted"/>
<evidence type="ECO:0000313" key="1">
    <source>
        <dbReference type="EMBL" id="CAH9052252.1"/>
    </source>
</evidence>
<dbReference type="EMBL" id="CAMAPD010000002">
    <property type="protein sequence ID" value="CAH9052252.1"/>
    <property type="molecule type" value="Genomic_DNA"/>
</dbReference>
<comment type="caution">
    <text evidence="1">The sequence shown here is derived from an EMBL/GenBank/DDBJ whole genome shotgun (WGS) entry which is preliminary data.</text>
</comment>
<organism evidence="1 2">
    <name type="scientific">Pseudoalteromonas holothuriae</name>
    <dbReference type="NCBI Taxonomy" id="2963714"/>
    <lineage>
        <taxon>Bacteria</taxon>
        <taxon>Pseudomonadati</taxon>
        <taxon>Pseudomonadota</taxon>
        <taxon>Gammaproteobacteria</taxon>
        <taxon>Alteromonadales</taxon>
        <taxon>Pseudoalteromonadaceae</taxon>
        <taxon>Pseudoalteromonas</taxon>
    </lineage>
</organism>
<sequence length="198" mass="20841">MTGIRTVGKVKPIIGPPIITRCSATGVKPWLSSRCLISEPISAHTFCGLSIVLPVTVTTRSINGLPLFTASLTANKVPTFCTNTPMSAGIPLLGTSFEVRTRISCFSPPEGYLVGIVRTKIALLCSQARAIAAIACGLLSSIPTNTRCGFNSCCIISMPCTISVACSCINKSSAVIYGSHSTPLTIKYSIGWWLSALI</sequence>
<name>A0ABN8UGZ8_9GAMM</name>
<reference evidence="1 2" key="1">
    <citation type="submission" date="2022-07" db="EMBL/GenBank/DDBJ databases">
        <authorList>
            <person name="Criscuolo A."/>
        </authorList>
    </citation>
    <scope>NUCLEOTIDE SEQUENCE [LARGE SCALE GENOMIC DNA]</scope>
    <source>
        <strain evidence="2">CIP 111951</strain>
    </source>
</reference>
<gene>
    <name evidence="1" type="ORF">PSECIP111951_00578</name>
</gene>
<evidence type="ECO:0000313" key="2">
    <source>
        <dbReference type="Proteomes" id="UP001152485"/>
    </source>
</evidence>
<dbReference type="Proteomes" id="UP001152485">
    <property type="component" value="Unassembled WGS sequence"/>
</dbReference>
<protein>
    <submittedName>
        <fullName evidence="1">Uncharacterized protein</fullName>
    </submittedName>
</protein>
<accession>A0ABN8UGZ8</accession>